<name>A0A7J7JNX9_BUGNE</name>
<organism evidence="1 2">
    <name type="scientific">Bugula neritina</name>
    <name type="common">Brown bryozoan</name>
    <name type="synonym">Sertularia neritina</name>
    <dbReference type="NCBI Taxonomy" id="10212"/>
    <lineage>
        <taxon>Eukaryota</taxon>
        <taxon>Metazoa</taxon>
        <taxon>Spiralia</taxon>
        <taxon>Lophotrochozoa</taxon>
        <taxon>Bryozoa</taxon>
        <taxon>Gymnolaemata</taxon>
        <taxon>Cheilostomatida</taxon>
        <taxon>Flustrina</taxon>
        <taxon>Buguloidea</taxon>
        <taxon>Bugulidae</taxon>
        <taxon>Bugula</taxon>
    </lineage>
</organism>
<proteinExistence type="predicted"/>
<reference evidence="1" key="1">
    <citation type="submission" date="2020-06" db="EMBL/GenBank/DDBJ databases">
        <title>Draft genome of Bugula neritina, a colonial animal packing powerful symbionts and potential medicines.</title>
        <authorList>
            <person name="Rayko M."/>
        </authorList>
    </citation>
    <scope>NUCLEOTIDE SEQUENCE [LARGE SCALE GENOMIC DNA]</scope>
    <source>
        <strain evidence="1">Kwan_BN1</strain>
    </source>
</reference>
<dbReference type="AlphaFoldDB" id="A0A7J7JNX9"/>
<keyword evidence="2" id="KW-1185">Reference proteome</keyword>
<gene>
    <name evidence="1" type="ORF">EB796_013985</name>
</gene>
<dbReference type="Proteomes" id="UP000593567">
    <property type="component" value="Unassembled WGS sequence"/>
</dbReference>
<comment type="caution">
    <text evidence="1">The sequence shown here is derived from an EMBL/GenBank/DDBJ whole genome shotgun (WGS) entry which is preliminary data.</text>
</comment>
<evidence type="ECO:0000313" key="2">
    <source>
        <dbReference type="Proteomes" id="UP000593567"/>
    </source>
</evidence>
<sequence length="77" mass="8826">MTLATFFFHIDSKIAHYKFRKNFFHPLGLHNNQNQFHLFNSRIVASLSICHLFSSPGSNDTLIISNIHASLKILNKA</sequence>
<accession>A0A7J7JNX9</accession>
<protein>
    <submittedName>
        <fullName evidence="1">Uncharacterized protein</fullName>
    </submittedName>
</protein>
<dbReference type="EMBL" id="VXIV02002039">
    <property type="protein sequence ID" value="KAF6027707.1"/>
    <property type="molecule type" value="Genomic_DNA"/>
</dbReference>
<evidence type="ECO:0000313" key="1">
    <source>
        <dbReference type="EMBL" id="KAF6027707.1"/>
    </source>
</evidence>